<dbReference type="Proteomes" id="UP001396334">
    <property type="component" value="Unassembled WGS sequence"/>
</dbReference>
<comment type="caution">
    <text evidence="2">The sequence shown here is derived from an EMBL/GenBank/DDBJ whole genome shotgun (WGS) entry which is preliminary data.</text>
</comment>
<name>A0ABR2P9G6_9ROSI</name>
<keyword evidence="3" id="KW-1185">Reference proteome</keyword>
<organism evidence="2 3">
    <name type="scientific">Hibiscus sabdariffa</name>
    <name type="common">roselle</name>
    <dbReference type="NCBI Taxonomy" id="183260"/>
    <lineage>
        <taxon>Eukaryota</taxon>
        <taxon>Viridiplantae</taxon>
        <taxon>Streptophyta</taxon>
        <taxon>Embryophyta</taxon>
        <taxon>Tracheophyta</taxon>
        <taxon>Spermatophyta</taxon>
        <taxon>Magnoliopsida</taxon>
        <taxon>eudicotyledons</taxon>
        <taxon>Gunneridae</taxon>
        <taxon>Pentapetalae</taxon>
        <taxon>rosids</taxon>
        <taxon>malvids</taxon>
        <taxon>Malvales</taxon>
        <taxon>Malvaceae</taxon>
        <taxon>Malvoideae</taxon>
        <taxon>Hibiscus</taxon>
    </lineage>
</organism>
<evidence type="ECO:0000313" key="2">
    <source>
        <dbReference type="EMBL" id="KAK8985073.1"/>
    </source>
</evidence>
<reference evidence="2 3" key="1">
    <citation type="journal article" date="2024" name="G3 (Bethesda)">
        <title>Genome assembly of Hibiscus sabdariffa L. provides insights into metabolisms of medicinal natural products.</title>
        <authorList>
            <person name="Kim T."/>
        </authorList>
    </citation>
    <scope>NUCLEOTIDE SEQUENCE [LARGE SCALE GENOMIC DNA]</scope>
    <source>
        <strain evidence="2">TK-2024</strain>
        <tissue evidence="2">Old leaves</tissue>
    </source>
</reference>
<evidence type="ECO:0000256" key="1">
    <source>
        <dbReference type="SAM" id="MobiDB-lite"/>
    </source>
</evidence>
<feature type="region of interest" description="Disordered" evidence="1">
    <location>
        <begin position="503"/>
        <end position="539"/>
    </location>
</feature>
<evidence type="ECO:0000313" key="3">
    <source>
        <dbReference type="Proteomes" id="UP001396334"/>
    </source>
</evidence>
<dbReference type="EMBL" id="JBBPBN010000071">
    <property type="protein sequence ID" value="KAK8985073.1"/>
    <property type="molecule type" value="Genomic_DNA"/>
</dbReference>
<accession>A0ABR2P9G6</accession>
<proteinExistence type="predicted"/>
<sequence length="596" mass="67171">MGVCTDDACMTMGVEEEGSGSQGCESRVRQTSCRRKVRLERPCPGHRHRVAAIVRIWNEAQSRGGNGRCTVSSSFLLPVLQILAPWVTLSDRVKALGKSEGTRFGMVGSKVVGQKVFDIWYDSDGSGLPVRFLTGNQAVEQSFRGSLSGREANNGQSYRKGREMVIGRQAQGCIVTSGEGLEGVIAKFRRRERGDNKWEGCPERNRQVQMPMELRMLQWVRSQRLMTITCRANEGVRREKGREDTWWMTRLWNAIRSVGGETVHTRWAMIWWNGLNGESWYSGPTKILLGWLRNQLFDDGLIINDRLSGRQANDGKIQMAQWDGTPPMQARALRLVKRSGPHKNRKENLRRKREIMGNIRGFAWINNFTVWLRLHAGNHGWGIREKNNKLRNLGSMRKTLGKDTKEQQLRDMAEGVAQLLENLSFSEEELLEIGDTEGELSGQIVGSEKWLVGKLISPEMVDTGFDGPFQFGEWMKVELGQQKDQKKKLGIVYKNPRRVNEIEEAGEGSSAEKMTEAGKGAFQREKSRTGGNTGQRARIVKRSLQGKNEVCNPIAAKRNRLTVSYQGGEEDEVSEATSPVKINPTVEAASQPRREP</sequence>
<feature type="region of interest" description="Disordered" evidence="1">
    <location>
        <begin position="563"/>
        <end position="596"/>
    </location>
</feature>
<protein>
    <submittedName>
        <fullName evidence="2">Uncharacterized protein</fullName>
    </submittedName>
</protein>
<gene>
    <name evidence="2" type="ORF">V6N11_076765</name>
</gene>